<dbReference type="SUPFAM" id="SSF53335">
    <property type="entry name" value="S-adenosyl-L-methionine-dependent methyltransferases"/>
    <property type="match status" value="1"/>
</dbReference>
<dbReference type="InterPro" id="IPR025799">
    <property type="entry name" value="Arg_MeTrfase"/>
</dbReference>
<evidence type="ECO:0000313" key="4">
    <source>
        <dbReference type="RefSeq" id="XP_033348746.1"/>
    </source>
</evidence>
<dbReference type="PROSITE" id="PS51678">
    <property type="entry name" value="SAM_MT_PRMT"/>
    <property type="match status" value="1"/>
</dbReference>
<dbReference type="KEGG" id="bvk:117233016"/>
<dbReference type="GO" id="GO:0032259">
    <property type="term" value="P:methylation"/>
    <property type="evidence" value="ECO:0007669"/>
    <property type="project" value="UniProtKB-KW"/>
</dbReference>
<evidence type="ECO:0000313" key="3">
    <source>
        <dbReference type="Proteomes" id="UP000504631"/>
    </source>
</evidence>
<dbReference type="Pfam" id="PF06325">
    <property type="entry name" value="PrmA"/>
    <property type="match status" value="1"/>
</dbReference>
<keyword evidence="2" id="KW-0808">Transferase</keyword>
<dbReference type="GO" id="GO:0016274">
    <property type="term" value="F:protein-arginine N-methyltransferase activity"/>
    <property type="evidence" value="ECO:0007669"/>
    <property type="project" value="InterPro"/>
</dbReference>
<reference evidence="4" key="1">
    <citation type="submission" date="2025-08" db="UniProtKB">
        <authorList>
            <consortium name="RefSeq"/>
        </authorList>
    </citation>
    <scope>IDENTIFICATION</scope>
    <source>
        <tissue evidence="4">Muscle</tissue>
    </source>
</reference>
<dbReference type="PANTHER" id="PTHR11006">
    <property type="entry name" value="PROTEIN ARGININE N-METHYLTRANSFERASE"/>
    <property type="match status" value="1"/>
</dbReference>
<dbReference type="PANTHER" id="PTHR11006:SF60">
    <property type="entry name" value="PROTEIN ARGININE N-METHYLTRANSFERASE 9"/>
    <property type="match status" value="1"/>
</dbReference>
<dbReference type="RefSeq" id="XP_033348746.1">
    <property type="nucleotide sequence ID" value="XM_033492855.1"/>
</dbReference>
<dbReference type="GeneID" id="117233016"/>
<gene>
    <name evidence="4" type="primary">LOC117233016</name>
</gene>
<keyword evidence="2" id="KW-0489">Methyltransferase</keyword>
<dbReference type="Gene3D" id="2.70.160.11">
    <property type="entry name" value="Hnrnp arginine n-methyltransferase1"/>
    <property type="match status" value="1"/>
</dbReference>
<dbReference type="GO" id="GO:0042054">
    <property type="term" value="F:histone methyltransferase activity"/>
    <property type="evidence" value="ECO:0007669"/>
    <property type="project" value="TreeGrafter"/>
</dbReference>
<keyword evidence="1 2" id="KW-0949">S-adenosyl-L-methionine</keyword>
<dbReference type="GO" id="GO:0005634">
    <property type="term" value="C:nucleus"/>
    <property type="evidence" value="ECO:0007669"/>
    <property type="project" value="TreeGrafter"/>
</dbReference>
<dbReference type="InterPro" id="IPR029063">
    <property type="entry name" value="SAM-dependent_MTases_sf"/>
</dbReference>
<dbReference type="Gene3D" id="1.25.40.10">
    <property type="entry name" value="Tetratricopeptide repeat domain"/>
    <property type="match status" value="1"/>
</dbReference>
<evidence type="ECO:0000256" key="1">
    <source>
        <dbReference type="ARBA" id="ARBA00022691"/>
    </source>
</evidence>
<organism evidence="3 4">
    <name type="scientific">Bombus vosnesenskii</name>
    <dbReference type="NCBI Taxonomy" id="207650"/>
    <lineage>
        <taxon>Eukaryota</taxon>
        <taxon>Metazoa</taxon>
        <taxon>Ecdysozoa</taxon>
        <taxon>Arthropoda</taxon>
        <taxon>Hexapoda</taxon>
        <taxon>Insecta</taxon>
        <taxon>Pterygota</taxon>
        <taxon>Neoptera</taxon>
        <taxon>Endopterygota</taxon>
        <taxon>Hymenoptera</taxon>
        <taxon>Apocrita</taxon>
        <taxon>Aculeata</taxon>
        <taxon>Apoidea</taxon>
        <taxon>Anthophila</taxon>
        <taxon>Apidae</taxon>
        <taxon>Bombus</taxon>
        <taxon>Pyrobombus</taxon>
    </lineage>
</organism>
<proteinExistence type="predicted"/>
<dbReference type="AlphaFoldDB" id="A0A6J3K8B9"/>
<evidence type="ECO:0000256" key="2">
    <source>
        <dbReference type="PROSITE-ProRule" id="PRU01015"/>
    </source>
</evidence>
<dbReference type="CDD" id="cd02440">
    <property type="entry name" value="AdoMet_MTases"/>
    <property type="match status" value="1"/>
</dbReference>
<dbReference type="InterPro" id="IPR019734">
    <property type="entry name" value="TPR_rpt"/>
</dbReference>
<keyword evidence="3" id="KW-1185">Reference proteome</keyword>
<dbReference type="SUPFAM" id="SSF48452">
    <property type="entry name" value="TPR-like"/>
    <property type="match status" value="1"/>
</dbReference>
<dbReference type="SMART" id="SM00028">
    <property type="entry name" value="TPR"/>
    <property type="match status" value="2"/>
</dbReference>
<dbReference type="Gene3D" id="3.40.50.150">
    <property type="entry name" value="Vaccinia Virus protein VP39"/>
    <property type="match status" value="1"/>
</dbReference>
<protein>
    <submittedName>
        <fullName evidence="4">Protein arginine N-methyltransferase 9-like isoform X1</fullName>
    </submittedName>
</protein>
<sequence length="752" mass="86380">MQRELNEIVEKSLQKAYDHNRTGNVGKAYAYYTVVAELCPPKRLEIEEAFVNVLCQWGIQLAGENRFADVVLCYKRSLDIYPNNPHMLNNFAAHLLRNNDPIEAIKYLRRALRANPNFLPAERNLENAYSMAVDRWHFPMLNDKQRNMAFECVIRKRISQGYDTVLDVGTGTGLLSLYAQNAGAKKIYACECSPAMLKIAEKVFETNNARDIILLPKLSSDLVIPTDIAERVKLVVTETFDAGLFGEHVIPSMISVHSNVLDKNGIVIPMGATLYIAAVECEYIRNKSAVMFDEVKHFCPLNFDNVSVLLDEEYYDTDNLKNVEVNYIVEPTAFFTINFNDLSDLQQFNTDGIKNIIDITCKRSGTIDGLITWFKLHLDEEITIDTSEKESCWQVAIFPTIPKSLQKGDAVAIKGEMLKGKLKCSYSSNNSQCDNYDHKFLYRLPKEVIMFLNDVEYIKLLTEVSKSFTNKEIHSILDTSPFPIYGLILLKENKHSNILYYKNENIAFQQFIKQIAEQNGFKDKLRIISKYNHISDSLDTIFIHDFDIKGELRDYSEEYNHEFFRCLLKPNGILLPEQIFFVGQLVFSDDLPNMVYVEDKNLQDISTFAFNTPNCEKETHNTFNNTTSYGIAQYINEFKINQIFDLNSSLYLYEALSDINVLIEMRENEVAERVINFGKISATNNKLLPNALVCWYKVKLTLNHNYDTKRNGSFMNHMAILLEDELKNSILQGNEVCIKVLQGEDIIRVKVK</sequence>
<dbReference type="Proteomes" id="UP000504631">
    <property type="component" value="Unplaced"/>
</dbReference>
<accession>A0A6J3K8B9</accession>
<dbReference type="InterPro" id="IPR011990">
    <property type="entry name" value="TPR-like_helical_dom_sf"/>
</dbReference>
<name>A0A6J3K8B9_9HYME</name>